<evidence type="ECO:0000256" key="1">
    <source>
        <dbReference type="SAM" id="MobiDB-lite"/>
    </source>
</evidence>
<feature type="compositionally biased region" description="Acidic residues" evidence="1">
    <location>
        <begin position="265"/>
        <end position="274"/>
    </location>
</feature>
<feature type="compositionally biased region" description="Low complexity" evidence="1">
    <location>
        <begin position="170"/>
        <end position="179"/>
    </location>
</feature>
<evidence type="ECO:0000313" key="4">
    <source>
        <dbReference type="EMBL" id="CAB3376711.1"/>
    </source>
</evidence>
<proteinExistence type="predicted"/>
<feature type="compositionally biased region" description="Acidic residues" evidence="1">
    <location>
        <begin position="241"/>
        <end position="250"/>
    </location>
</feature>
<name>A0A8S1DA85_9INSE</name>
<keyword evidence="5" id="KW-1185">Reference proteome</keyword>
<keyword evidence="2" id="KW-1133">Transmembrane helix</keyword>
<keyword evidence="3" id="KW-0732">Signal</keyword>
<evidence type="ECO:0008006" key="6">
    <source>
        <dbReference type="Google" id="ProtNLM"/>
    </source>
</evidence>
<organism evidence="4 5">
    <name type="scientific">Cloeon dipterum</name>
    <dbReference type="NCBI Taxonomy" id="197152"/>
    <lineage>
        <taxon>Eukaryota</taxon>
        <taxon>Metazoa</taxon>
        <taxon>Ecdysozoa</taxon>
        <taxon>Arthropoda</taxon>
        <taxon>Hexapoda</taxon>
        <taxon>Insecta</taxon>
        <taxon>Pterygota</taxon>
        <taxon>Palaeoptera</taxon>
        <taxon>Ephemeroptera</taxon>
        <taxon>Pisciforma</taxon>
        <taxon>Baetidae</taxon>
        <taxon>Cloeon</taxon>
    </lineage>
</organism>
<feature type="chain" id="PRO_5035721140" description="Syndecan/Neurexin domain-containing protein" evidence="3">
    <location>
        <begin position="20"/>
        <end position="417"/>
    </location>
</feature>
<dbReference type="Proteomes" id="UP000494165">
    <property type="component" value="Unassembled WGS sequence"/>
</dbReference>
<evidence type="ECO:0000313" key="5">
    <source>
        <dbReference type="Proteomes" id="UP000494165"/>
    </source>
</evidence>
<dbReference type="EMBL" id="CADEPI010000131">
    <property type="protein sequence ID" value="CAB3376711.1"/>
    <property type="molecule type" value="Genomic_DNA"/>
</dbReference>
<comment type="caution">
    <text evidence="4">The sequence shown here is derived from an EMBL/GenBank/DDBJ whole genome shotgun (WGS) entry which is preliminary data.</text>
</comment>
<evidence type="ECO:0000256" key="2">
    <source>
        <dbReference type="SAM" id="Phobius"/>
    </source>
</evidence>
<gene>
    <name evidence="4" type="ORF">CLODIP_2_CD05097</name>
</gene>
<keyword evidence="2" id="KW-0472">Membrane</keyword>
<reference evidence="4 5" key="1">
    <citation type="submission" date="2020-04" db="EMBL/GenBank/DDBJ databases">
        <authorList>
            <person name="Alioto T."/>
            <person name="Alioto T."/>
            <person name="Gomez Garrido J."/>
        </authorList>
    </citation>
    <scope>NUCLEOTIDE SEQUENCE [LARGE SCALE GENOMIC DNA]</scope>
</reference>
<feature type="signal peptide" evidence="3">
    <location>
        <begin position="1"/>
        <end position="19"/>
    </location>
</feature>
<protein>
    <recommendedName>
        <fullName evidence="6">Syndecan/Neurexin domain-containing protein</fullName>
    </recommendedName>
</protein>
<keyword evidence="2" id="KW-0812">Transmembrane</keyword>
<feature type="transmembrane region" description="Helical" evidence="2">
    <location>
        <begin position="292"/>
        <end position="315"/>
    </location>
</feature>
<dbReference type="AlphaFoldDB" id="A0A8S1DA85"/>
<evidence type="ECO:0000256" key="3">
    <source>
        <dbReference type="SAM" id="SignalP"/>
    </source>
</evidence>
<feature type="region of interest" description="Disordered" evidence="1">
    <location>
        <begin position="164"/>
        <end position="287"/>
    </location>
</feature>
<sequence length="417" mass="44850">MHWFWVTVVVAVLASGAGCAPQSTHPVYAAVHSQSGGGPTGEYMALLSDLEHPAATGVHDYTDEEDTYGGANLFPVQRVVIATAAAAASDLPTTYVPLVLAPHEPQPPPTPRQPLVFVTDHSNPPSTTRLAKSFEEMSGGATPILPAMPVQYKNRNPFINEEMQSGRSVAAAESSTTEALPLASSTTEAPPVLEEKVAVEEETSKSTEETNESTPSVAPTEQAEVVEGGTHPIPPWIPDEKQEELDSEEQEREHEQIDRITNALVEEESVDEGEAITRGRMQPNEGLGTPSIIAIVVAFVGVIGMAGAAAGFILYKRSLVNKPQTLNDKMSNPDYSSYIDDTLRVSAGKSRSNEAGKGGSRCRQSAGGMVNRGFVSPPYLKDNSEEMYSLDNDSFLNSLEAMTIQNFWTENVKHTKL</sequence>
<dbReference type="OrthoDB" id="8192800at2759"/>
<feature type="compositionally biased region" description="Basic and acidic residues" evidence="1">
    <location>
        <begin position="193"/>
        <end position="208"/>
    </location>
</feature>
<accession>A0A8S1DA85</accession>